<reference evidence="2" key="1">
    <citation type="submission" date="2024-07" db="EMBL/GenBank/DDBJ databases">
        <title>Complete genome sequences of cellulolytic bacteria, Kitasatospora sp. CMC57 and Streptomyces sp. CMC78, isolated from Japanese agricultural soil.</title>
        <authorList>
            <person name="Hashimoto T."/>
            <person name="Ito M."/>
            <person name="Iwamoto M."/>
            <person name="Fukahori D."/>
            <person name="Shoda T."/>
            <person name="Sakoda M."/>
            <person name="Morohoshi T."/>
            <person name="Mitsuboshi M."/>
            <person name="Nishizawa T."/>
        </authorList>
    </citation>
    <scope>NUCLEOTIDE SEQUENCE</scope>
    <source>
        <strain evidence="2">CMC57</strain>
        <plasmid evidence="2">pCMC57_01</plasmid>
    </source>
</reference>
<proteinExistence type="predicted"/>
<dbReference type="EMBL" id="AP035882">
    <property type="protein sequence ID" value="BFP50075.1"/>
    <property type="molecule type" value="Genomic_DNA"/>
</dbReference>
<dbReference type="RefSeq" id="WP_407992315.1">
    <property type="nucleotide sequence ID" value="NZ_AP035882.1"/>
</dbReference>
<feature type="region of interest" description="Disordered" evidence="1">
    <location>
        <begin position="1"/>
        <end position="39"/>
    </location>
</feature>
<accession>A0AB33K7A5</accession>
<organism evidence="2">
    <name type="scientific">Kitasatospora sp. CMC57</name>
    <dbReference type="NCBI Taxonomy" id="3231513"/>
    <lineage>
        <taxon>Bacteria</taxon>
        <taxon>Bacillati</taxon>
        <taxon>Actinomycetota</taxon>
        <taxon>Actinomycetes</taxon>
        <taxon>Kitasatosporales</taxon>
        <taxon>Streptomycetaceae</taxon>
        <taxon>Kitasatospora</taxon>
    </lineage>
</organism>
<keyword evidence="2" id="KW-0614">Plasmid</keyword>
<gene>
    <name evidence="2" type="ORF">KCMC57_64430</name>
</gene>
<dbReference type="KEGG" id="kic:KCMC57_64430"/>
<evidence type="ECO:0000313" key="2">
    <source>
        <dbReference type="EMBL" id="BFP50075.1"/>
    </source>
</evidence>
<evidence type="ECO:0000256" key="1">
    <source>
        <dbReference type="SAM" id="MobiDB-lite"/>
    </source>
</evidence>
<feature type="compositionally biased region" description="Low complexity" evidence="1">
    <location>
        <begin position="1"/>
        <end position="30"/>
    </location>
</feature>
<name>A0AB33K7A5_9ACTN</name>
<geneLocation type="plasmid" evidence="2">
    <name>pCMC57_01</name>
</geneLocation>
<dbReference type="AlphaFoldDB" id="A0AB33K7A5"/>
<protein>
    <submittedName>
        <fullName evidence="2">Uncharacterized protein</fullName>
    </submittedName>
</protein>
<sequence length="154" mass="15484">MSPSPTGRGVPAATAAPGAAQRRGRGQPARLDPATPGGAARRQTLLDALRTGASLAEAATAAGVSRSTIHNTRDRDPDFASALLDAQHAHRRAGQPLCPACAEAALVLTVDGVACRACTAQYRLTPVLATPVAEPDTGGDVVTFPTGTVLAQAG</sequence>